<name>A0A8K0CNX2_IGNLU</name>
<gene>
    <name evidence="2" type="ORF">ILUMI_17132</name>
</gene>
<comment type="caution">
    <text evidence="2">The sequence shown here is derived from an EMBL/GenBank/DDBJ whole genome shotgun (WGS) entry which is preliminary data.</text>
</comment>
<proteinExistence type="predicted"/>
<dbReference type="EMBL" id="VTPC01071448">
    <property type="protein sequence ID" value="KAF2889041.1"/>
    <property type="molecule type" value="Genomic_DNA"/>
</dbReference>
<dbReference type="SUPFAM" id="SSF56219">
    <property type="entry name" value="DNase I-like"/>
    <property type="match status" value="1"/>
</dbReference>
<organism evidence="2 3">
    <name type="scientific">Ignelater luminosus</name>
    <name type="common">Cucubano</name>
    <name type="synonym">Pyrophorus luminosus</name>
    <dbReference type="NCBI Taxonomy" id="2038154"/>
    <lineage>
        <taxon>Eukaryota</taxon>
        <taxon>Metazoa</taxon>
        <taxon>Ecdysozoa</taxon>
        <taxon>Arthropoda</taxon>
        <taxon>Hexapoda</taxon>
        <taxon>Insecta</taxon>
        <taxon>Pterygota</taxon>
        <taxon>Neoptera</taxon>
        <taxon>Endopterygota</taxon>
        <taxon>Coleoptera</taxon>
        <taxon>Polyphaga</taxon>
        <taxon>Elateriformia</taxon>
        <taxon>Elateroidea</taxon>
        <taxon>Elateridae</taxon>
        <taxon>Agrypninae</taxon>
        <taxon>Pyrophorini</taxon>
        <taxon>Ignelater</taxon>
    </lineage>
</organism>
<dbReference type="OrthoDB" id="6775136at2759"/>
<dbReference type="Gene3D" id="3.60.10.10">
    <property type="entry name" value="Endonuclease/exonuclease/phosphatase"/>
    <property type="match status" value="1"/>
</dbReference>
<accession>A0A8K0CNX2</accession>
<evidence type="ECO:0008006" key="4">
    <source>
        <dbReference type="Google" id="ProtNLM"/>
    </source>
</evidence>
<sequence length="244" mass="28618">MEIKDTDEAMEEKENKKHEENELRFGTWNVRSAYEDRAGINNVISKYDDISALQETKQLGNAAVELGRNIFFNSGWTNRYFGVGFIVNERIKKNVVEFEAVSDRICYLRARGKYKKIVNGHAPTKEKDLKKLKKTRQTVCKAIYCKNKTRLLLGETSDKLERWDQYFERLLNEEELDLTKQESGEQPDSNERERVEEPSEQEIWEIMKKLKNNKSVGENGMLAEIPKNGRQRLIENLQHLICRV</sequence>
<feature type="compositionally biased region" description="Basic and acidic residues" evidence="1">
    <location>
        <begin position="178"/>
        <end position="197"/>
    </location>
</feature>
<evidence type="ECO:0000256" key="1">
    <source>
        <dbReference type="SAM" id="MobiDB-lite"/>
    </source>
</evidence>
<feature type="region of interest" description="Disordered" evidence="1">
    <location>
        <begin position="178"/>
        <end position="201"/>
    </location>
</feature>
<evidence type="ECO:0000313" key="2">
    <source>
        <dbReference type="EMBL" id="KAF2889041.1"/>
    </source>
</evidence>
<protein>
    <recommendedName>
        <fullName evidence="4">Craniofacial development protein 2-like</fullName>
    </recommendedName>
</protein>
<dbReference type="AlphaFoldDB" id="A0A8K0CNX2"/>
<reference evidence="2" key="1">
    <citation type="submission" date="2019-08" db="EMBL/GenBank/DDBJ databases">
        <title>The genome of the North American firefly Photinus pyralis.</title>
        <authorList>
            <consortium name="Photinus pyralis genome working group"/>
            <person name="Fallon T.R."/>
            <person name="Sander Lower S.E."/>
            <person name="Weng J.-K."/>
        </authorList>
    </citation>
    <scope>NUCLEOTIDE SEQUENCE</scope>
    <source>
        <strain evidence="2">TRF0915ILg1</strain>
        <tissue evidence="2">Whole body</tissue>
    </source>
</reference>
<dbReference type="Proteomes" id="UP000801492">
    <property type="component" value="Unassembled WGS sequence"/>
</dbReference>
<evidence type="ECO:0000313" key="3">
    <source>
        <dbReference type="Proteomes" id="UP000801492"/>
    </source>
</evidence>
<dbReference type="InterPro" id="IPR036691">
    <property type="entry name" value="Endo/exonu/phosph_ase_sf"/>
</dbReference>
<keyword evidence="3" id="KW-1185">Reference proteome</keyword>